<dbReference type="KEGG" id="saci:Sinac_2193"/>
<dbReference type="HOGENOM" id="CLU_1650995_0_0_0"/>
<keyword evidence="3" id="KW-1185">Reference proteome</keyword>
<keyword evidence="1" id="KW-0175">Coiled coil</keyword>
<gene>
    <name evidence="2" type="ordered locus">Sinac_2193</name>
</gene>
<evidence type="ECO:0000256" key="1">
    <source>
        <dbReference type="SAM" id="Coils"/>
    </source>
</evidence>
<dbReference type="AlphaFoldDB" id="L0DCB9"/>
<reference evidence="2 3" key="1">
    <citation type="submission" date="2012-02" db="EMBL/GenBank/DDBJ databases">
        <title>Complete sequence of chromosome of Singulisphaera acidiphila DSM 18658.</title>
        <authorList>
            <consortium name="US DOE Joint Genome Institute (JGI-PGF)"/>
            <person name="Lucas S."/>
            <person name="Copeland A."/>
            <person name="Lapidus A."/>
            <person name="Glavina del Rio T."/>
            <person name="Dalin E."/>
            <person name="Tice H."/>
            <person name="Bruce D."/>
            <person name="Goodwin L."/>
            <person name="Pitluck S."/>
            <person name="Peters L."/>
            <person name="Ovchinnikova G."/>
            <person name="Chertkov O."/>
            <person name="Kyrpides N."/>
            <person name="Mavromatis K."/>
            <person name="Ivanova N."/>
            <person name="Brettin T."/>
            <person name="Detter J.C."/>
            <person name="Han C."/>
            <person name="Larimer F."/>
            <person name="Land M."/>
            <person name="Hauser L."/>
            <person name="Markowitz V."/>
            <person name="Cheng J.-F."/>
            <person name="Hugenholtz P."/>
            <person name="Woyke T."/>
            <person name="Wu D."/>
            <person name="Tindall B."/>
            <person name="Pomrenke H."/>
            <person name="Brambilla E."/>
            <person name="Klenk H.-P."/>
            <person name="Eisen J.A."/>
        </authorList>
    </citation>
    <scope>NUCLEOTIDE SEQUENCE [LARGE SCALE GENOMIC DNA]</scope>
    <source>
        <strain evidence="3">ATCC BAA-1392 / DSM 18658 / VKM B-2454 / MOB10</strain>
    </source>
</reference>
<dbReference type="EMBL" id="CP003364">
    <property type="protein sequence ID" value="AGA26515.1"/>
    <property type="molecule type" value="Genomic_DNA"/>
</dbReference>
<feature type="coiled-coil region" evidence="1">
    <location>
        <begin position="6"/>
        <end position="70"/>
    </location>
</feature>
<dbReference type="Proteomes" id="UP000010798">
    <property type="component" value="Chromosome"/>
</dbReference>
<accession>L0DCB9</accession>
<dbReference type="STRING" id="886293.Sinac_2193"/>
<dbReference type="OrthoDB" id="9961679at2"/>
<protein>
    <submittedName>
        <fullName evidence="2">Uncharacterized protein</fullName>
    </submittedName>
</protein>
<name>L0DCB9_SINAD</name>
<dbReference type="RefSeq" id="WP_015245674.1">
    <property type="nucleotide sequence ID" value="NC_019892.1"/>
</dbReference>
<sequence length="160" mass="17698">MKENRCDDLERDQAAHQAKIDEARESIRRLMRRLGDTDDPEVIQPLEERLAELRGVISAHQAEARQIESKLIVVKNQAEALRQWSEACLRGKKELAGGSVDFADKRDLLKALGVKVVAKKRDAELRFGVPLVTTDSSHGSAAGLVLPGLEIAAGLLDRLR</sequence>
<proteinExistence type="predicted"/>
<evidence type="ECO:0000313" key="3">
    <source>
        <dbReference type="Proteomes" id="UP000010798"/>
    </source>
</evidence>
<evidence type="ECO:0000313" key="2">
    <source>
        <dbReference type="EMBL" id="AGA26515.1"/>
    </source>
</evidence>
<organism evidence="2 3">
    <name type="scientific">Singulisphaera acidiphila (strain ATCC BAA-1392 / DSM 18658 / VKM B-2454 / MOB10)</name>
    <dbReference type="NCBI Taxonomy" id="886293"/>
    <lineage>
        <taxon>Bacteria</taxon>
        <taxon>Pseudomonadati</taxon>
        <taxon>Planctomycetota</taxon>
        <taxon>Planctomycetia</taxon>
        <taxon>Isosphaerales</taxon>
        <taxon>Isosphaeraceae</taxon>
        <taxon>Singulisphaera</taxon>
    </lineage>
</organism>